<name>A0AAE3LPJ5_9RHOB</name>
<dbReference type="Gene3D" id="3.50.50.60">
    <property type="entry name" value="FAD/NAD(P)-binding domain"/>
    <property type="match status" value="2"/>
</dbReference>
<dbReference type="AlphaFoldDB" id="A0AAE3LPJ5"/>
<dbReference type="SUPFAM" id="SSF54373">
    <property type="entry name" value="FAD-linked reductases, C-terminal domain"/>
    <property type="match status" value="1"/>
</dbReference>
<dbReference type="GO" id="GO:0016491">
    <property type="term" value="F:oxidoreductase activity"/>
    <property type="evidence" value="ECO:0007669"/>
    <property type="project" value="UniProtKB-KW"/>
</dbReference>
<dbReference type="InterPro" id="IPR036188">
    <property type="entry name" value="FAD/NAD-bd_sf"/>
</dbReference>
<evidence type="ECO:0000259" key="2">
    <source>
        <dbReference type="Pfam" id="PF01266"/>
    </source>
</evidence>
<sequence length="412" mass="44480">MNSEIIVIGAGIIGISAALELRQRGFDVCVVDREGVAAEASQGNAGAFAFSDFEPLATPGIMLKAPKWLLDPTGPLSIPPAYATKIAPWMWRFAMASNKRQYDKAVSAHASLMALSREALKRQIEITNGADFILPKGELQLHESEAEYRAALRVWDARSAHGVTYTKLESPDAIAEVQPGLSPRFTHGVFTPDWLGVTDPKLWTEHLAKAFVNAGGRIERAEVRSVEHSSEGVSLTTSGEKLQAKQVVIASGAWSHFLTRTLGDRLPLETERGYNTTLPAGAFDLKTQITFSAHGFVASKIGEGIRVGGAVELGGLKLAPNYKRAEVLLDKAKQFMPALDTEGGKQWMGFRPSMPDSLPVIGTAPKAPNVHYAFGHGHLGLTQSAGTAELIADMVERKSSKISLEPFAPNRF</sequence>
<keyword evidence="1" id="KW-0560">Oxidoreductase</keyword>
<dbReference type="Gene3D" id="3.30.9.10">
    <property type="entry name" value="D-Amino Acid Oxidase, subunit A, domain 2"/>
    <property type="match status" value="1"/>
</dbReference>
<organism evidence="3 4">
    <name type="scientific">Halocynthiibacter halioticoli</name>
    <dbReference type="NCBI Taxonomy" id="2986804"/>
    <lineage>
        <taxon>Bacteria</taxon>
        <taxon>Pseudomonadati</taxon>
        <taxon>Pseudomonadota</taxon>
        <taxon>Alphaproteobacteria</taxon>
        <taxon>Rhodobacterales</taxon>
        <taxon>Paracoccaceae</taxon>
        <taxon>Halocynthiibacter</taxon>
    </lineage>
</organism>
<dbReference type="GO" id="GO:0005737">
    <property type="term" value="C:cytoplasm"/>
    <property type="evidence" value="ECO:0007669"/>
    <property type="project" value="TreeGrafter"/>
</dbReference>
<keyword evidence="4" id="KW-1185">Reference proteome</keyword>
<dbReference type="RefSeq" id="WP_263952311.1">
    <property type="nucleotide sequence ID" value="NZ_JAOYFC010000001.1"/>
</dbReference>
<accession>A0AAE3LPJ5</accession>
<proteinExistence type="predicted"/>
<dbReference type="EMBL" id="JAOYFC010000001">
    <property type="protein sequence ID" value="MCV6823467.1"/>
    <property type="molecule type" value="Genomic_DNA"/>
</dbReference>
<protein>
    <submittedName>
        <fullName evidence="3">FAD-dependent oxidoreductase</fullName>
    </submittedName>
</protein>
<gene>
    <name evidence="3" type="ORF">OH136_02770</name>
</gene>
<dbReference type="PANTHER" id="PTHR13847">
    <property type="entry name" value="SARCOSINE DEHYDROGENASE-RELATED"/>
    <property type="match status" value="1"/>
</dbReference>
<dbReference type="PANTHER" id="PTHR13847:SF289">
    <property type="entry name" value="GLYCINE OXIDASE"/>
    <property type="match status" value="1"/>
</dbReference>
<reference evidence="3" key="1">
    <citation type="submission" date="2022-10" db="EMBL/GenBank/DDBJ databases">
        <authorList>
            <person name="Yue Y."/>
        </authorList>
    </citation>
    <scope>NUCLEOTIDE SEQUENCE</scope>
    <source>
        <strain evidence="3">Z654</strain>
    </source>
</reference>
<comment type="caution">
    <text evidence="3">The sequence shown here is derived from an EMBL/GenBank/DDBJ whole genome shotgun (WGS) entry which is preliminary data.</text>
</comment>
<evidence type="ECO:0000256" key="1">
    <source>
        <dbReference type="ARBA" id="ARBA00023002"/>
    </source>
</evidence>
<dbReference type="Proteomes" id="UP001208041">
    <property type="component" value="Unassembled WGS sequence"/>
</dbReference>
<dbReference type="SUPFAM" id="SSF51905">
    <property type="entry name" value="FAD/NAD(P)-binding domain"/>
    <property type="match status" value="1"/>
</dbReference>
<feature type="domain" description="FAD dependent oxidoreductase" evidence="2">
    <location>
        <begin position="5"/>
        <end position="394"/>
    </location>
</feature>
<dbReference type="InterPro" id="IPR006076">
    <property type="entry name" value="FAD-dep_OxRdtase"/>
</dbReference>
<dbReference type="Pfam" id="PF01266">
    <property type="entry name" value="DAO"/>
    <property type="match status" value="1"/>
</dbReference>
<evidence type="ECO:0000313" key="4">
    <source>
        <dbReference type="Proteomes" id="UP001208041"/>
    </source>
</evidence>
<evidence type="ECO:0000313" key="3">
    <source>
        <dbReference type="EMBL" id="MCV6823467.1"/>
    </source>
</evidence>